<sequence length="133" mass="14907">MGTCQGLLHASTILLHHLTIFLHHLVVLRHHLVVLLYLSSDEGPPLVHQDLHLARLLARSPPHQYLWPPPLMIDHVLCWPPAPPPEFHLIDSSSLEPSNQTQGPSGCANLFSSKKTCVELRWIAPVTSLDNDY</sequence>
<feature type="chain" id="PRO_5043483417" evidence="1">
    <location>
        <begin position="31"/>
        <end position="133"/>
    </location>
</feature>
<accession>A0AAV2FN70</accession>
<dbReference type="AlphaFoldDB" id="A0AAV2FN70"/>
<protein>
    <submittedName>
        <fullName evidence="2">Uncharacterized protein</fullName>
    </submittedName>
</protein>
<proteinExistence type="predicted"/>
<evidence type="ECO:0000313" key="2">
    <source>
        <dbReference type="EMBL" id="CAL1399163.1"/>
    </source>
</evidence>
<dbReference type="EMBL" id="OZ034820">
    <property type="protein sequence ID" value="CAL1399163.1"/>
    <property type="molecule type" value="Genomic_DNA"/>
</dbReference>
<evidence type="ECO:0000256" key="1">
    <source>
        <dbReference type="SAM" id="SignalP"/>
    </source>
</evidence>
<dbReference type="Proteomes" id="UP001497516">
    <property type="component" value="Chromosome 7"/>
</dbReference>
<gene>
    <name evidence="2" type="ORF">LTRI10_LOCUS39354</name>
</gene>
<name>A0AAV2FN70_9ROSI</name>
<organism evidence="2 3">
    <name type="scientific">Linum trigynum</name>
    <dbReference type="NCBI Taxonomy" id="586398"/>
    <lineage>
        <taxon>Eukaryota</taxon>
        <taxon>Viridiplantae</taxon>
        <taxon>Streptophyta</taxon>
        <taxon>Embryophyta</taxon>
        <taxon>Tracheophyta</taxon>
        <taxon>Spermatophyta</taxon>
        <taxon>Magnoliopsida</taxon>
        <taxon>eudicotyledons</taxon>
        <taxon>Gunneridae</taxon>
        <taxon>Pentapetalae</taxon>
        <taxon>rosids</taxon>
        <taxon>fabids</taxon>
        <taxon>Malpighiales</taxon>
        <taxon>Linaceae</taxon>
        <taxon>Linum</taxon>
    </lineage>
</organism>
<keyword evidence="1" id="KW-0732">Signal</keyword>
<keyword evidence="3" id="KW-1185">Reference proteome</keyword>
<reference evidence="2 3" key="1">
    <citation type="submission" date="2024-04" db="EMBL/GenBank/DDBJ databases">
        <authorList>
            <person name="Fracassetti M."/>
        </authorList>
    </citation>
    <scope>NUCLEOTIDE SEQUENCE [LARGE SCALE GENOMIC DNA]</scope>
</reference>
<feature type="signal peptide" evidence="1">
    <location>
        <begin position="1"/>
        <end position="30"/>
    </location>
</feature>
<evidence type="ECO:0000313" key="3">
    <source>
        <dbReference type="Proteomes" id="UP001497516"/>
    </source>
</evidence>